<protein>
    <submittedName>
        <fullName evidence="8">S-adenosylmethionine uptake transporter</fullName>
    </submittedName>
</protein>
<dbReference type="SUPFAM" id="SSF103481">
    <property type="entry name" value="Multidrug resistance efflux transporter EmrE"/>
    <property type="match status" value="2"/>
</dbReference>
<dbReference type="PANTHER" id="PTHR22911:SF6">
    <property type="entry name" value="SOLUTE CARRIER FAMILY 35 MEMBER G1"/>
    <property type="match status" value="1"/>
</dbReference>
<dbReference type="InterPro" id="IPR000620">
    <property type="entry name" value="EamA_dom"/>
</dbReference>
<feature type="domain" description="EamA" evidence="7">
    <location>
        <begin position="12"/>
        <end position="144"/>
    </location>
</feature>
<evidence type="ECO:0000256" key="2">
    <source>
        <dbReference type="ARBA" id="ARBA00009853"/>
    </source>
</evidence>
<feature type="transmembrane region" description="Helical" evidence="6">
    <location>
        <begin position="188"/>
        <end position="208"/>
    </location>
</feature>
<reference evidence="8" key="2">
    <citation type="submission" date="2020-09" db="EMBL/GenBank/DDBJ databases">
        <authorList>
            <person name="Sun Q."/>
            <person name="Zhou Y."/>
        </authorList>
    </citation>
    <scope>NUCLEOTIDE SEQUENCE</scope>
    <source>
        <strain evidence="8">CGMCC 1.6293</strain>
    </source>
</reference>
<keyword evidence="3 6" id="KW-0812">Transmembrane</keyword>
<feature type="transmembrane region" description="Helical" evidence="6">
    <location>
        <begin position="39"/>
        <end position="56"/>
    </location>
</feature>
<dbReference type="Pfam" id="PF00892">
    <property type="entry name" value="EamA"/>
    <property type="match status" value="1"/>
</dbReference>
<keyword evidence="5 6" id="KW-0472">Membrane</keyword>
<dbReference type="AlphaFoldDB" id="A0A917WDF7"/>
<evidence type="ECO:0000256" key="6">
    <source>
        <dbReference type="SAM" id="Phobius"/>
    </source>
</evidence>
<feature type="transmembrane region" description="Helical" evidence="6">
    <location>
        <begin position="77"/>
        <end position="94"/>
    </location>
</feature>
<feature type="transmembrane region" description="Helical" evidence="6">
    <location>
        <begin position="155"/>
        <end position="176"/>
    </location>
</feature>
<name>A0A917WDF7_9RHOB</name>
<comment type="similarity">
    <text evidence="2">Belongs to the drug/metabolite transporter (DMT) superfamily. 10 TMS drug/metabolite exporter (DME) (TC 2.A.7.3) family.</text>
</comment>
<dbReference type="EMBL" id="BMLF01000001">
    <property type="protein sequence ID" value="GGL92734.1"/>
    <property type="molecule type" value="Genomic_DNA"/>
</dbReference>
<evidence type="ECO:0000313" key="9">
    <source>
        <dbReference type="Proteomes" id="UP000649829"/>
    </source>
</evidence>
<evidence type="ECO:0000256" key="1">
    <source>
        <dbReference type="ARBA" id="ARBA00004141"/>
    </source>
</evidence>
<dbReference type="InterPro" id="IPR037185">
    <property type="entry name" value="EmrE-like"/>
</dbReference>
<gene>
    <name evidence="8" type="ORF">GCM10011534_13710</name>
</gene>
<feature type="transmembrane region" description="Helical" evidence="6">
    <location>
        <begin position="100"/>
        <end position="118"/>
    </location>
</feature>
<feature type="transmembrane region" description="Helical" evidence="6">
    <location>
        <begin position="268"/>
        <end position="286"/>
    </location>
</feature>
<dbReference type="Proteomes" id="UP000649829">
    <property type="component" value="Unassembled WGS sequence"/>
</dbReference>
<evidence type="ECO:0000256" key="5">
    <source>
        <dbReference type="ARBA" id="ARBA00023136"/>
    </source>
</evidence>
<feature type="transmembrane region" description="Helical" evidence="6">
    <location>
        <begin position="238"/>
        <end position="262"/>
    </location>
</feature>
<evidence type="ECO:0000259" key="7">
    <source>
        <dbReference type="Pfam" id="PF00892"/>
    </source>
</evidence>
<comment type="subcellular location">
    <subcellularLocation>
        <location evidence="1">Membrane</location>
        <topology evidence="1">Multi-pass membrane protein</topology>
    </subcellularLocation>
</comment>
<feature type="transmembrane region" description="Helical" evidence="6">
    <location>
        <begin position="214"/>
        <end position="231"/>
    </location>
</feature>
<reference evidence="8" key="1">
    <citation type="journal article" date="2014" name="Int. J. Syst. Evol. Microbiol.">
        <title>Complete genome sequence of Corynebacterium casei LMG S-19264T (=DSM 44701T), isolated from a smear-ripened cheese.</title>
        <authorList>
            <consortium name="US DOE Joint Genome Institute (JGI-PGF)"/>
            <person name="Walter F."/>
            <person name="Albersmeier A."/>
            <person name="Kalinowski J."/>
            <person name="Ruckert C."/>
        </authorList>
    </citation>
    <scope>NUCLEOTIDE SEQUENCE</scope>
    <source>
        <strain evidence="8">CGMCC 1.6293</strain>
    </source>
</reference>
<dbReference type="RefSeq" id="WP_028286206.1">
    <property type="nucleotide sequence ID" value="NZ_BMLF01000001.1"/>
</dbReference>
<keyword evidence="4 6" id="KW-1133">Transmembrane helix</keyword>
<proteinExistence type="inferred from homology"/>
<accession>A0A917WDF7</accession>
<comment type="caution">
    <text evidence="8">The sequence shown here is derived from an EMBL/GenBank/DDBJ whole genome shotgun (WGS) entry which is preliminary data.</text>
</comment>
<keyword evidence="9" id="KW-1185">Reference proteome</keyword>
<evidence type="ECO:0000256" key="4">
    <source>
        <dbReference type="ARBA" id="ARBA00022989"/>
    </source>
</evidence>
<evidence type="ECO:0000313" key="8">
    <source>
        <dbReference type="EMBL" id="GGL92734.1"/>
    </source>
</evidence>
<organism evidence="8 9">
    <name type="scientific">Pseudooceanicola nanhaiensis</name>
    <dbReference type="NCBI Taxonomy" id="375761"/>
    <lineage>
        <taxon>Bacteria</taxon>
        <taxon>Pseudomonadati</taxon>
        <taxon>Pseudomonadota</taxon>
        <taxon>Alphaproteobacteria</taxon>
        <taxon>Rhodobacterales</taxon>
        <taxon>Paracoccaceae</taxon>
        <taxon>Pseudooceanicola</taxon>
    </lineage>
</organism>
<sequence>MRAAVIRSAALTGTLLVLVYTLLISSADAITKLLAGGYAAPQLYFVSGLLVVGMALTADRVKSGPRQGLRTSCPRAMAVRSVATVVSVTCYFYAFRLLPFAEVFVFIGLVPLLAGLLSGPILGEHVRAPAWFALGAGFVGVLCLFPEGLHGIGTGHAIAFAASATGTLSMVVSRYIGRHEANTLAQVFYPNLSLALVMGLALPFVWKAMPLTDFGWAVAYAGVLFAGRWILVIALSKLAAYAVTPLMNLQFVWMVILGAVFFGEVPGGHIYLGVAIVIASGTYLVYERIAADRRVTRPAVIPAE</sequence>
<evidence type="ECO:0000256" key="3">
    <source>
        <dbReference type="ARBA" id="ARBA00022692"/>
    </source>
</evidence>
<feature type="transmembrane region" description="Helical" evidence="6">
    <location>
        <begin position="130"/>
        <end position="149"/>
    </location>
</feature>
<dbReference type="GO" id="GO:0016020">
    <property type="term" value="C:membrane"/>
    <property type="evidence" value="ECO:0007669"/>
    <property type="project" value="UniProtKB-SubCell"/>
</dbReference>
<dbReference type="PANTHER" id="PTHR22911">
    <property type="entry name" value="ACYL-MALONYL CONDENSING ENZYME-RELATED"/>
    <property type="match status" value="1"/>
</dbReference>